<evidence type="ECO:0000256" key="7">
    <source>
        <dbReference type="ARBA" id="ARBA00048035"/>
    </source>
</evidence>
<dbReference type="InterPro" id="IPR008331">
    <property type="entry name" value="Ferritin_DPS_dom"/>
</dbReference>
<evidence type="ECO:0000313" key="12">
    <source>
        <dbReference type="Proteomes" id="UP000236197"/>
    </source>
</evidence>
<dbReference type="RefSeq" id="WP_103263756.1">
    <property type="nucleotide sequence ID" value="NZ_CABMLE010000001.1"/>
</dbReference>
<dbReference type="PANTHER" id="PTHR11431">
    <property type="entry name" value="FERRITIN"/>
    <property type="match status" value="1"/>
</dbReference>
<sequence length="172" mass="20051">MDARVYELLNDQINKELYSAYLYLSFADYYEEEGLEGFANWYEIQAQEERDHAIIFRNYLHENGCKVKLLAIDQPDKEFSDFLAPLEAALEHEKYVTGLINDIYAAAADVRDYRTMKFLDWFIEEQQEEEDNADKMITRMKLFGSDAKALYDLDQENAARVYSVPSPLAAAE</sequence>
<dbReference type="InterPro" id="IPR012347">
    <property type="entry name" value="Ferritin-like"/>
</dbReference>
<evidence type="ECO:0000256" key="4">
    <source>
        <dbReference type="ARBA" id="ARBA00022723"/>
    </source>
</evidence>
<evidence type="ECO:0000256" key="2">
    <source>
        <dbReference type="ARBA" id="ARBA00006950"/>
    </source>
</evidence>
<keyword evidence="12" id="KW-1185">Reference proteome</keyword>
<dbReference type="InterPro" id="IPR001519">
    <property type="entry name" value="Ferritin"/>
</dbReference>
<evidence type="ECO:0000256" key="9">
    <source>
        <dbReference type="RuleBase" id="RU361145"/>
    </source>
</evidence>
<comment type="function">
    <text evidence="1">Iron-storage protein.</text>
</comment>
<keyword evidence="5" id="KW-0560">Oxidoreductase</keyword>
<protein>
    <recommendedName>
        <fullName evidence="9">Ferritin</fullName>
    </recommendedName>
</protein>
<dbReference type="EMBL" id="PPEK01000001">
    <property type="protein sequence ID" value="PNV68427.1"/>
    <property type="molecule type" value="Genomic_DNA"/>
</dbReference>
<dbReference type="GO" id="GO:0008199">
    <property type="term" value="F:ferric iron binding"/>
    <property type="evidence" value="ECO:0007669"/>
    <property type="project" value="InterPro"/>
</dbReference>
<dbReference type="PANTHER" id="PTHR11431:SF127">
    <property type="entry name" value="BACTERIAL NON-HEME FERRITIN"/>
    <property type="match status" value="1"/>
</dbReference>
<feature type="domain" description="Ferritin-like diiron" evidence="10">
    <location>
        <begin position="1"/>
        <end position="144"/>
    </location>
</feature>
<dbReference type="GO" id="GO:0008198">
    <property type="term" value="F:ferrous iron binding"/>
    <property type="evidence" value="ECO:0007669"/>
    <property type="project" value="TreeGrafter"/>
</dbReference>
<feature type="binding site" evidence="8">
    <location>
        <position position="16"/>
    </location>
    <ligand>
        <name>Fe cation</name>
        <dbReference type="ChEBI" id="CHEBI:24875"/>
        <label>1</label>
    </ligand>
</feature>
<comment type="caution">
    <text evidence="11">The sequence shown here is derived from an EMBL/GenBank/DDBJ whole genome shotgun (WGS) entry which is preliminary data.</text>
</comment>
<dbReference type="AlphaFoldDB" id="A0A2K2UDL5"/>
<dbReference type="GO" id="GO:0042802">
    <property type="term" value="F:identical protein binding"/>
    <property type="evidence" value="ECO:0007669"/>
    <property type="project" value="UniProtKB-ARBA"/>
</dbReference>
<dbReference type="InterPro" id="IPR009040">
    <property type="entry name" value="Ferritin-like_diiron"/>
</dbReference>
<dbReference type="Proteomes" id="UP000236197">
    <property type="component" value="Unassembled WGS sequence"/>
</dbReference>
<keyword evidence="3 9" id="KW-0409">Iron storage</keyword>
<dbReference type="Gene3D" id="1.20.1260.10">
    <property type="match status" value="1"/>
</dbReference>
<gene>
    <name evidence="11" type="ORF">C2L71_00040</name>
</gene>
<reference evidence="12" key="1">
    <citation type="submission" date="2018-01" db="EMBL/GenBank/DDBJ databases">
        <title>Rubneribacter badeniensis gen. nov., sp. nov., and Colonibacter rubneri, gen. nov., sp. nov., WGS of new members of the Eggerthellaceae.</title>
        <authorList>
            <person name="Danylec N."/>
            <person name="Stoll D.A."/>
            <person name="Doetsch A."/>
            <person name="Kulling S.E."/>
            <person name="Huch M."/>
        </authorList>
    </citation>
    <scope>NUCLEOTIDE SEQUENCE [LARGE SCALE GENOMIC DNA]</scope>
    <source>
        <strain evidence="12">ResAG-96</strain>
    </source>
</reference>
<dbReference type="InterPro" id="IPR009078">
    <property type="entry name" value="Ferritin-like_SF"/>
</dbReference>
<dbReference type="GO" id="GO:0005829">
    <property type="term" value="C:cytosol"/>
    <property type="evidence" value="ECO:0007669"/>
    <property type="project" value="TreeGrafter"/>
</dbReference>
<feature type="binding site" evidence="8">
    <location>
        <position position="49"/>
    </location>
    <ligand>
        <name>Fe cation</name>
        <dbReference type="ChEBI" id="CHEBI:24875"/>
        <label>1</label>
    </ligand>
</feature>
<feature type="binding site" evidence="8">
    <location>
        <position position="93"/>
    </location>
    <ligand>
        <name>Fe cation</name>
        <dbReference type="ChEBI" id="CHEBI:24875"/>
        <label>1</label>
    </ligand>
</feature>
<proteinExistence type="inferred from homology"/>
<dbReference type="SUPFAM" id="SSF47240">
    <property type="entry name" value="Ferritin-like"/>
    <property type="match status" value="1"/>
</dbReference>
<dbReference type="FunFam" id="1.20.1260.10:FF:000001">
    <property type="entry name" value="Non-heme ferritin"/>
    <property type="match status" value="1"/>
</dbReference>
<evidence type="ECO:0000256" key="1">
    <source>
        <dbReference type="ARBA" id="ARBA00002485"/>
    </source>
</evidence>
<evidence type="ECO:0000313" key="11">
    <source>
        <dbReference type="EMBL" id="PNV68427.1"/>
    </source>
</evidence>
<feature type="binding site" evidence="8">
    <location>
        <position position="126"/>
    </location>
    <ligand>
        <name>Fe cation</name>
        <dbReference type="ChEBI" id="CHEBI:24875"/>
        <label>1</label>
    </ligand>
</feature>
<organism evidence="11 12">
    <name type="scientific">Enteroscipio rubneri</name>
    <dbReference type="NCBI Taxonomy" id="2070686"/>
    <lineage>
        <taxon>Bacteria</taxon>
        <taxon>Bacillati</taxon>
        <taxon>Actinomycetota</taxon>
        <taxon>Coriobacteriia</taxon>
        <taxon>Eggerthellales</taxon>
        <taxon>Eggerthellaceae</taxon>
        <taxon>Enteroscipio</taxon>
    </lineage>
</organism>
<evidence type="ECO:0000256" key="5">
    <source>
        <dbReference type="ARBA" id="ARBA00023002"/>
    </source>
</evidence>
<dbReference type="CDD" id="cd01055">
    <property type="entry name" value="Nonheme_Ferritin"/>
    <property type="match status" value="1"/>
</dbReference>
<evidence type="ECO:0000256" key="8">
    <source>
        <dbReference type="PIRSR" id="PIRSR601519-1"/>
    </source>
</evidence>
<dbReference type="GO" id="GO:0006879">
    <property type="term" value="P:intracellular iron ion homeostasis"/>
    <property type="evidence" value="ECO:0007669"/>
    <property type="project" value="UniProtKB-KW"/>
</dbReference>
<accession>A0A2K2UDL5</accession>
<dbReference type="GO" id="GO:0006826">
    <property type="term" value="P:iron ion transport"/>
    <property type="evidence" value="ECO:0007669"/>
    <property type="project" value="InterPro"/>
</dbReference>
<evidence type="ECO:0000256" key="3">
    <source>
        <dbReference type="ARBA" id="ARBA00022434"/>
    </source>
</evidence>
<comment type="catalytic activity">
    <reaction evidence="7">
        <text>4 Fe(2+) + O2 + 6 H2O = 4 iron(III) oxide-hydroxide + 12 H(+)</text>
        <dbReference type="Rhea" id="RHEA:11972"/>
        <dbReference type="ChEBI" id="CHEBI:15377"/>
        <dbReference type="ChEBI" id="CHEBI:15378"/>
        <dbReference type="ChEBI" id="CHEBI:15379"/>
        <dbReference type="ChEBI" id="CHEBI:29033"/>
        <dbReference type="ChEBI" id="CHEBI:78619"/>
        <dbReference type="EC" id="1.16.3.2"/>
    </reaction>
</comment>
<dbReference type="PROSITE" id="PS50905">
    <property type="entry name" value="FERRITIN_LIKE"/>
    <property type="match status" value="1"/>
</dbReference>
<evidence type="ECO:0000256" key="6">
    <source>
        <dbReference type="ARBA" id="ARBA00023004"/>
    </source>
</evidence>
<dbReference type="GO" id="GO:0004322">
    <property type="term" value="F:ferroxidase activity"/>
    <property type="evidence" value="ECO:0007669"/>
    <property type="project" value="TreeGrafter"/>
</dbReference>
<comment type="similarity">
    <text evidence="2">Belongs to the ferritin family. Prokaryotic subfamily.</text>
</comment>
<feature type="binding site" evidence="8">
    <location>
        <position position="52"/>
    </location>
    <ligand>
        <name>Fe cation</name>
        <dbReference type="ChEBI" id="CHEBI:24875"/>
        <label>1</label>
    </ligand>
</feature>
<keyword evidence="4 8" id="KW-0479">Metal-binding</keyword>
<evidence type="ECO:0000259" key="10">
    <source>
        <dbReference type="PROSITE" id="PS50905"/>
    </source>
</evidence>
<name>A0A2K2UDL5_9ACTN</name>
<dbReference type="Pfam" id="PF00210">
    <property type="entry name" value="Ferritin"/>
    <property type="match status" value="1"/>
</dbReference>
<keyword evidence="6 8" id="KW-0408">Iron</keyword>
<dbReference type="OrthoDB" id="9801481at2"/>
<dbReference type="InterPro" id="IPR041719">
    <property type="entry name" value="Ferritin_prok"/>
</dbReference>